<dbReference type="InterPro" id="IPR014031">
    <property type="entry name" value="Ketoacyl_synth_C"/>
</dbReference>
<evidence type="ECO:0000259" key="5">
    <source>
        <dbReference type="PROSITE" id="PS52004"/>
    </source>
</evidence>
<dbReference type="InterPro" id="IPR014030">
    <property type="entry name" value="Ketoacyl_synth_N"/>
</dbReference>
<protein>
    <submittedName>
        <fullName evidence="6">Type I polyketide synthase</fullName>
    </submittedName>
</protein>
<dbReference type="Pfam" id="PF02801">
    <property type="entry name" value="Ketoacyl-synt_C"/>
    <property type="match status" value="1"/>
</dbReference>
<dbReference type="Gene3D" id="3.40.47.10">
    <property type="match status" value="1"/>
</dbReference>
<dbReference type="Pfam" id="PF00109">
    <property type="entry name" value="ketoacyl-synt"/>
    <property type="match status" value="1"/>
</dbReference>
<dbReference type="InterPro" id="IPR016039">
    <property type="entry name" value="Thiolase-like"/>
</dbReference>
<sequence length="959" mass="104959">MDSGTTMLAYEPVVNGLRQGCLVRIAGAPTKAADPDHNGKLGQLGEFNAANMTFSVTLLDGTSVDFDVNHVVLASNLAKPGEGGAEDSFDLLLTSQTSPQVLGEEISTCLFEKGFCVLRSLQKVEDCEKALEAAKELDQNGKFFRFPEEVEEHYVGEGVTGKCFWLDPDDHKTFQDKLVLGYDVGLTTIASLIQPYVEDTCGAQITERSPALLTIPFKDDAEEDDYPSPEATDKVLGSFLTTWRRQVLKVVQCVGPASVAMALVRKDDSPAASAVPKLKEDIEIACERGTMVIFRCNCFDMECKTSGETLMLSTAFLKPCPEMVIDAVEGDLELFRTASAGPPQPPGDDLANVMAMGSRMAANWDEPEAAFTGLLCSTDAVVKIPLRRFDIDIYYHEDMNAMAPWQTYCRHMCVVEAAEYFDNKLFEISNMETQGMDPRQRMVMEVGAKVLAGIGVTKATANRQVSNAGIAVGTDGHEWPSMPKGDLGACGNSSNALGITANRFSFTFNMRGPNFLIDTACSASLYAAHYIKTSLMERRWDPLEWCLAIGVQLYITVDGFIGCSQAHMLSPEGRCKTFNASADGYQRGDGTNGFVMKHGNLKDDRYGLFRGSNVNQDGRSASLTAPNGPAQEQCIWGAIREARMTPPESSVWECHGTGTSLGDPIEVGAVRKVQIKNPRSEPLMVASIKANIGHLEGGAAMSAMVKCILQVCSTTCCPTGHFRSLNPHLEHSTFDAIYQTECAHFHYACGHSQVSSFGFGGSNGHGIFWGEDICDIGDIKVLAMSKVRKRPYPEVRPVGRNPDNWDSDWPAADAKDGDKYTVTFDQDDTDETPIRWEFKESAPDEDQENDDTESYEITGNFNDWTSDRMMAGSVTGVFVTTVEVPESGILEFRFLADGDDEKVVGPAIPKCTKKTEKIIGPEKGLKNSWMVHSTSGTELEVQLLMTKKWRSVVWLKPAD</sequence>
<evidence type="ECO:0000256" key="3">
    <source>
        <dbReference type="RuleBase" id="RU003694"/>
    </source>
</evidence>
<keyword evidence="1" id="KW-0596">Phosphopantetheine</keyword>
<dbReference type="Gene3D" id="2.60.40.10">
    <property type="entry name" value="Immunoglobulins"/>
    <property type="match status" value="1"/>
</dbReference>
<dbReference type="SUPFAM" id="SSF81296">
    <property type="entry name" value="E set domains"/>
    <property type="match status" value="1"/>
</dbReference>
<dbReference type="InterPro" id="IPR020841">
    <property type="entry name" value="PKS_Beta-ketoAc_synthase_dom"/>
</dbReference>
<keyword evidence="2" id="KW-0597">Phosphoprotein</keyword>
<dbReference type="InterPro" id="IPR050091">
    <property type="entry name" value="PKS_NRPS_Biosynth_Enz"/>
</dbReference>
<dbReference type="GO" id="GO:0006633">
    <property type="term" value="P:fatty acid biosynthetic process"/>
    <property type="evidence" value="ECO:0007669"/>
    <property type="project" value="TreeGrafter"/>
</dbReference>
<dbReference type="AlphaFoldDB" id="A0A1S6K848"/>
<dbReference type="NCBIfam" id="TIGR04556">
    <property type="entry name" value="PKS_assoc"/>
    <property type="match status" value="1"/>
</dbReference>
<proteinExistence type="inferred from homology"/>
<keyword evidence="3" id="KW-0808">Transferase</keyword>
<organism evidence="6">
    <name type="scientific">Gambierdiscus polynesiensis</name>
    <dbReference type="NCBI Taxonomy" id="439318"/>
    <lineage>
        <taxon>Eukaryota</taxon>
        <taxon>Sar</taxon>
        <taxon>Alveolata</taxon>
        <taxon>Dinophyceae</taxon>
        <taxon>Gonyaulacales</taxon>
        <taxon>Pyrocystaceae</taxon>
        <taxon>Gambierdiscus</taxon>
    </lineage>
</organism>
<dbReference type="InterPro" id="IPR030834">
    <property type="entry name" value="PKS_assoc_dom"/>
</dbReference>
<evidence type="ECO:0000256" key="4">
    <source>
        <dbReference type="SAM" id="MobiDB-lite"/>
    </source>
</evidence>
<dbReference type="GO" id="GO:0004312">
    <property type="term" value="F:fatty acid synthase activity"/>
    <property type="evidence" value="ECO:0007669"/>
    <property type="project" value="TreeGrafter"/>
</dbReference>
<dbReference type="InterPro" id="IPR014756">
    <property type="entry name" value="Ig_E-set"/>
</dbReference>
<evidence type="ECO:0000256" key="1">
    <source>
        <dbReference type="ARBA" id="ARBA00022450"/>
    </source>
</evidence>
<feature type="region of interest" description="Disordered" evidence="4">
    <location>
        <begin position="794"/>
        <end position="826"/>
    </location>
</feature>
<evidence type="ECO:0000256" key="2">
    <source>
        <dbReference type="ARBA" id="ARBA00022553"/>
    </source>
</evidence>
<feature type="domain" description="Ketosynthase family 3 (KS3)" evidence="5">
    <location>
        <begin position="348"/>
        <end position="770"/>
    </location>
</feature>
<evidence type="ECO:0000313" key="6">
    <source>
        <dbReference type="EMBL" id="AQS99247.1"/>
    </source>
</evidence>
<dbReference type="EMBL" id="KX395829">
    <property type="protein sequence ID" value="AQS99247.1"/>
    <property type="molecule type" value="Transcribed_RNA"/>
</dbReference>
<dbReference type="SMART" id="SM00825">
    <property type="entry name" value="PKS_KS"/>
    <property type="match status" value="1"/>
</dbReference>
<comment type="similarity">
    <text evidence="3">Belongs to the thiolase-like superfamily. Beta-ketoacyl-ACP synthases family.</text>
</comment>
<reference evidence="6" key="1">
    <citation type="journal article" date="2017" name="J. Eukaryot. Microbiol.">
        <title>Role of Modular Polyketide Synthases in the Production of Polyether Ladder Compounds in Ciguatoxin-producing Gambierdiscus polynesiensis and G.excentricus (Dinophyceae).</title>
        <authorList>
            <person name="Kohli G.S."/>
            <person name="Campbell K."/>
            <person name="John U."/>
            <person name="Smith K.F."/>
            <person name="Fraga S."/>
            <person name="Rhodes L.L."/>
            <person name="Murray S.A."/>
        </authorList>
    </citation>
    <scope>NUCLEOTIDE SEQUENCE</scope>
    <source>
        <strain evidence="6">Contig_20929</strain>
    </source>
</reference>
<name>A0A1S6K848_9DINO</name>
<accession>A0A1S6K848</accession>
<dbReference type="CDD" id="cd00833">
    <property type="entry name" value="PKS"/>
    <property type="match status" value="1"/>
</dbReference>
<dbReference type="CDD" id="cd02859">
    <property type="entry name" value="E_set_AMPKbeta_like_N"/>
    <property type="match status" value="1"/>
</dbReference>
<dbReference type="PANTHER" id="PTHR43775">
    <property type="entry name" value="FATTY ACID SYNTHASE"/>
    <property type="match status" value="1"/>
</dbReference>
<dbReference type="SUPFAM" id="SSF53901">
    <property type="entry name" value="Thiolase-like"/>
    <property type="match status" value="1"/>
</dbReference>
<dbReference type="PANTHER" id="PTHR43775:SF37">
    <property type="entry name" value="SI:DKEY-61P9.11"/>
    <property type="match status" value="1"/>
</dbReference>
<dbReference type="InterPro" id="IPR013783">
    <property type="entry name" value="Ig-like_fold"/>
</dbReference>
<dbReference type="PROSITE" id="PS52004">
    <property type="entry name" value="KS3_2"/>
    <property type="match status" value="1"/>
</dbReference>